<dbReference type="Proteomes" id="UP000886595">
    <property type="component" value="Unassembled WGS sequence"/>
</dbReference>
<gene>
    <name evidence="1" type="ORF">Bca52824_056167</name>
</gene>
<reference evidence="1 2" key="1">
    <citation type="submission" date="2020-02" db="EMBL/GenBank/DDBJ databases">
        <authorList>
            <person name="Ma Q."/>
            <person name="Huang Y."/>
            <person name="Song X."/>
            <person name="Pei D."/>
        </authorList>
    </citation>
    <scope>NUCLEOTIDE SEQUENCE [LARGE SCALE GENOMIC DNA]</scope>
    <source>
        <strain evidence="1">Sxm20200214</strain>
        <tissue evidence="1">Leaf</tissue>
    </source>
</reference>
<sequence length="136" mass="14850">MADSTTTAADAVTLKRDIKKILTEILSYGGGSKDLGETGILMKAIYEANRIINSLREVEPETDILSPSLEKRISSPSSVADQAQAAEELRRQTKRFANVRTFFVSELPGSSTRLLSPLSAVDLNLELQENLITTPL</sequence>
<keyword evidence="2" id="KW-1185">Reference proteome</keyword>
<dbReference type="EMBL" id="JAAMPC010000012">
    <property type="protein sequence ID" value="KAG2273612.1"/>
    <property type="molecule type" value="Genomic_DNA"/>
</dbReference>
<evidence type="ECO:0000313" key="1">
    <source>
        <dbReference type="EMBL" id="KAG2273612.1"/>
    </source>
</evidence>
<comment type="caution">
    <text evidence="1">The sequence shown here is derived from an EMBL/GenBank/DDBJ whole genome shotgun (WGS) entry which is preliminary data.</text>
</comment>
<accession>A0A8X7QPZ9</accession>
<name>A0A8X7QPZ9_BRACI</name>
<protein>
    <submittedName>
        <fullName evidence="1">Uncharacterized protein</fullName>
    </submittedName>
</protein>
<dbReference type="AlphaFoldDB" id="A0A8X7QPZ9"/>
<organism evidence="1 2">
    <name type="scientific">Brassica carinata</name>
    <name type="common">Ethiopian mustard</name>
    <name type="synonym">Abyssinian cabbage</name>
    <dbReference type="NCBI Taxonomy" id="52824"/>
    <lineage>
        <taxon>Eukaryota</taxon>
        <taxon>Viridiplantae</taxon>
        <taxon>Streptophyta</taxon>
        <taxon>Embryophyta</taxon>
        <taxon>Tracheophyta</taxon>
        <taxon>Spermatophyta</taxon>
        <taxon>Magnoliopsida</taxon>
        <taxon>eudicotyledons</taxon>
        <taxon>Gunneridae</taxon>
        <taxon>Pentapetalae</taxon>
        <taxon>rosids</taxon>
        <taxon>malvids</taxon>
        <taxon>Brassicales</taxon>
        <taxon>Brassicaceae</taxon>
        <taxon>Brassiceae</taxon>
        <taxon>Brassica</taxon>
    </lineage>
</organism>
<evidence type="ECO:0000313" key="2">
    <source>
        <dbReference type="Proteomes" id="UP000886595"/>
    </source>
</evidence>
<proteinExistence type="predicted"/>